<dbReference type="AlphaFoldDB" id="A0A5J4X1G9"/>
<dbReference type="Gene3D" id="1.10.510.10">
    <property type="entry name" value="Transferase(Phosphotransferase) domain 1"/>
    <property type="match status" value="1"/>
</dbReference>
<proteinExistence type="predicted"/>
<reference evidence="3 4" key="1">
    <citation type="submission" date="2019-03" db="EMBL/GenBank/DDBJ databases">
        <title>Single cell metagenomics reveals metabolic interactions within the superorganism composed of flagellate Streblomastix strix and complex community of Bacteroidetes bacteria on its surface.</title>
        <authorList>
            <person name="Treitli S.C."/>
            <person name="Kolisko M."/>
            <person name="Husnik F."/>
            <person name="Keeling P."/>
            <person name="Hampl V."/>
        </authorList>
    </citation>
    <scope>NUCLEOTIDE SEQUENCE [LARGE SCALE GENOMIC DNA]</scope>
    <source>
        <strain evidence="3">ST1C</strain>
    </source>
</reference>
<feature type="binding site" evidence="1">
    <location>
        <position position="43"/>
    </location>
    <ligand>
        <name>ATP</name>
        <dbReference type="ChEBI" id="CHEBI:30616"/>
    </ligand>
</feature>
<dbReference type="PANTHER" id="PTHR11909">
    <property type="entry name" value="CASEIN KINASE-RELATED"/>
    <property type="match status" value="1"/>
</dbReference>
<accession>A0A5J4X1G9</accession>
<sequence>MSSGKRINQQRYRVECREKLGAGSFGEIFRGYSVTDKTDVAVKFEKLTTKAPQLYEESQLYLKLSGNNRVPGIPHLHWYGSEGNYNILVMDLLGPSLETIFNCCDRKFSLKTVFMLADQFITRLEYVHSNNYIHRDVKPD</sequence>
<dbReference type="OrthoDB" id="5800476at2759"/>
<dbReference type="InterPro" id="IPR000719">
    <property type="entry name" value="Prot_kinase_dom"/>
</dbReference>
<dbReference type="PROSITE" id="PS50011">
    <property type="entry name" value="PROTEIN_KINASE_DOM"/>
    <property type="match status" value="1"/>
</dbReference>
<protein>
    <submittedName>
        <fullName evidence="3">Putative casein kinase 1</fullName>
    </submittedName>
</protein>
<dbReference type="Proteomes" id="UP000324800">
    <property type="component" value="Unassembled WGS sequence"/>
</dbReference>
<keyword evidence="1" id="KW-0067">ATP-binding</keyword>
<keyword evidence="3" id="KW-0808">Transferase</keyword>
<organism evidence="3 4">
    <name type="scientific">Streblomastix strix</name>
    <dbReference type="NCBI Taxonomy" id="222440"/>
    <lineage>
        <taxon>Eukaryota</taxon>
        <taxon>Metamonada</taxon>
        <taxon>Preaxostyla</taxon>
        <taxon>Oxymonadida</taxon>
        <taxon>Streblomastigidae</taxon>
        <taxon>Streblomastix</taxon>
    </lineage>
</organism>
<keyword evidence="3" id="KW-0418">Kinase</keyword>
<dbReference type="InterPro" id="IPR011009">
    <property type="entry name" value="Kinase-like_dom_sf"/>
</dbReference>
<feature type="domain" description="Protein kinase" evidence="2">
    <location>
        <begin position="14"/>
        <end position="140"/>
    </location>
</feature>
<dbReference type="SUPFAM" id="SSF56112">
    <property type="entry name" value="Protein kinase-like (PK-like)"/>
    <property type="match status" value="1"/>
</dbReference>
<gene>
    <name evidence="3" type="ORF">EZS28_003312</name>
</gene>
<dbReference type="InterPro" id="IPR050235">
    <property type="entry name" value="CK1_Ser-Thr_kinase"/>
</dbReference>
<dbReference type="InterPro" id="IPR017441">
    <property type="entry name" value="Protein_kinase_ATP_BS"/>
</dbReference>
<name>A0A5J4X1G9_9EUKA</name>
<comment type="caution">
    <text evidence="3">The sequence shown here is derived from an EMBL/GenBank/DDBJ whole genome shotgun (WGS) entry which is preliminary data.</text>
</comment>
<dbReference type="GO" id="GO:0005524">
    <property type="term" value="F:ATP binding"/>
    <property type="evidence" value="ECO:0007669"/>
    <property type="project" value="UniProtKB-UniRule"/>
</dbReference>
<dbReference type="GO" id="GO:0004672">
    <property type="term" value="F:protein kinase activity"/>
    <property type="evidence" value="ECO:0007669"/>
    <property type="project" value="InterPro"/>
</dbReference>
<dbReference type="EMBL" id="SNRW01000434">
    <property type="protein sequence ID" value="KAA6401158.1"/>
    <property type="molecule type" value="Genomic_DNA"/>
</dbReference>
<evidence type="ECO:0000256" key="1">
    <source>
        <dbReference type="PROSITE-ProRule" id="PRU10141"/>
    </source>
</evidence>
<evidence type="ECO:0000313" key="4">
    <source>
        <dbReference type="Proteomes" id="UP000324800"/>
    </source>
</evidence>
<evidence type="ECO:0000259" key="2">
    <source>
        <dbReference type="PROSITE" id="PS50011"/>
    </source>
</evidence>
<feature type="non-terminal residue" evidence="3">
    <location>
        <position position="140"/>
    </location>
</feature>
<dbReference type="Gene3D" id="3.30.200.20">
    <property type="entry name" value="Phosphorylase Kinase, domain 1"/>
    <property type="match status" value="1"/>
</dbReference>
<dbReference type="Pfam" id="PF00069">
    <property type="entry name" value="Pkinase"/>
    <property type="match status" value="1"/>
</dbReference>
<keyword evidence="1" id="KW-0547">Nucleotide-binding</keyword>
<dbReference type="PROSITE" id="PS00107">
    <property type="entry name" value="PROTEIN_KINASE_ATP"/>
    <property type="match status" value="1"/>
</dbReference>
<evidence type="ECO:0000313" key="3">
    <source>
        <dbReference type="EMBL" id="KAA6401158.1"/>
    </source>
</evidence>